<name>A0A5C8ZH36_9ACTN</name>
<sequence length="415" mass="43328">MVAVLQRTSFGVAGLDAVERFGTTAAAVSAFTVLQLLVYALLQVPAGVLLDRFGTRRLVVTGGLLMAAGQLVLAFGEVLPLAVVGRVLVGAGDALTFISVLRLVGAWFPARQAPVITQLTGLLGQLGQVLSAVPLVAVLSGPGWTPAFASAAALGVLAVVLVLLLVRDAPGVRTRSGPPLSWTKAGRDLVRAWRHPGTRLGLWSHFATQFPGTVFALMWGFPFLERGEGVPQATVSALFTAYVVAGLVAGPLLGVLVARHPLRRSWLVLTIVAANAAAWTAVIAWPGPAPLWLLGLLVLALASGGPGSMVGFDYARTFNPADRQGTATGIVNVGGFVASLLTVLAVGVVLDVTGGDYSLGDFRAAFSVQYLVWAVGLVGVLVTRRKVREQLAAEGVVVPPIRVALAQRFPRRDRP</sequence>
<keyword evidence="9" id="KW-1185">Reference proteome</keyword>
<evidence type="ECO:0000256" key="3">
    <source>
        <dbReference type="ARBA" id="ARBA00022692"/>
    </source>
</evidence>
<evidence type="ECO:0000313" key="8">
    <source>
        <dbReference type="EMBL" id="TXR56216.1"/>
    </source>
</evidence>
<dbReference type="InterPro" id="IPR020846">
    <property type="entry name" value="MFS_dom"/>
</dbReference>
<gene>
    <name evidence="8" type="ORF">FMM08_11085</name>
</gene>
<dbReference type="OrthoDB" id="4332123at2"/>
<comment type="caution">
    <text evidence="8">The sequence shown here is derived from an EMBL/GenBank/DDBJ whole genome shotgun (WGS) entry which is preliminary data.</text>
</comment>
<keyword evidence="2" id="KW-1003">Cell membrane</keyword>
<keyword evidence="5 6" id="KW-0472">Membrane</keyword>
<feature type="transmembrane region" description="Helical" evidence="6">
    <location>
        <begin position="147"/>
        <end position="166"/>
    </location>
</feature>
<dbReference type="AlphaFoldDB" id="A0A5C8ZH36"/>
<proteinExistence type="predicted"/>
<feature type="transmembrane region" description="Helical" evidence="6">
    <location>
        <begin position="200"/>
        <end position="221"/>
    </location>
</feature>
<dbReference type="Proteomes" id="UP000321234">
    <property type="component" value="Unassembled WGS sequence"/>
</dbReference>
<dbReference type="EMBL" id="VKAC01000006">
    <property type="protein sequence ID" value="TXR56216.1"/>
    <property type="molecule type" value="Genomic_DNA"/>
</dbReference>
<dbReference type="InterPro" id="IPR050189">
    <property type="entry name" value="MFS_Efflux_Transporters"/>
</dbReference>
<feature type="domain" description="Major facilitator superfamily (MFS) profile" evidence="7">
    <location>
        <begin position="1"/>
        <end position="388"/>
    </location>
</feature>
<dbReference type="PANTHER" id="PTHR43124:SF3">
    <property type="entry name" value="CHLORAMPHENICOL EFFLUX PUMP RV0191"/>
    <property type="match status" value="1"/>
</dbReference>
<feature type="transmembrane region" description="Helical" evidence="6">
    <location>
        <begin position="265"/>
        <end position="285"/>
    </location>
</feature>
<evidence type="ECO:0000313" key="9">
    <source>
        <dbReference type="Proteomes" id="UP000321234"/>
    </source>
</evidence>
<feature type="transmembrane region" description="Helical" evidence="6">
    <location>
        <begin position="87"/>
        <end position="110"/>
    </location>
</feature>
<dbReference type="Pfam" id="PF07690">
    <property type="entry name" value="MFS_1"/>
    <property type="match status" value="2"/>
</dbReference>
<accession>A0A5C8ZH36</accession>
<feature type="transmembrane region" description="Helical" evidence="6">
    <location>
        <begin position="327"/>
        <end position="350"/>
    </location>
</feature>
<dbReference type="PANTHER" id="PTHR43124">
    <property type="entry name" value="PURINE EFFLUX PUMP PBUE"/>
    <property type="match status" value="1"/>
</dbReference>
<evidence type="ECO:0000259" key="7">
    <source>
        <dbReference type="PROSITE" id="PS50850"/>
    </source>
</evidence>
<evidence type="ECO:0000256" key="1">
    <source>
        <dbReference type="ARBA" id="ARBA00004651"/>
    </source>
</evidence>
<dbReference type="CDD" id="cd06174">
    <property type="entry name" value="MFS"/>
    <property type="match status" value="1"/>
</dbReference>
<dbReference type="Gene3D" id="1.20.1250.20">
    <property type="entry name" value="MFS general substrate transporter like domains"/>
    <property type="match status" value="2"/>
</dbReference>
<evidence type="ECO:0000256" key="6">
    <source>
        <dbReference type="SAM" id="Phobius"/>
    </source>
</evidence>
<reference evidence="8 9" key="1">
    <citation type="submission" date="2019-07" db="EMBL/GenBank/DDBJ databases">
        <title>Quadrisphaera sp. strain DD2A genome sequencing and assembly.</title>
        <authorList>
            <person name="Kim I."/>
        </authorList>
    </citation>
    <scope>NUCLEOTIDE SEQUENCE [LARGE SCALE GENOMIC DNA]</scope>
    <source>
        <strain evidence="8 9">DD2A</strain>
    </source>
</reference>
<keyword evidence="4 6" id="KW-1133">Transmembrane helix</keyword>
<dbReference type="PROSITE" id="PS50850">
    <property type="entry name" value="MFS"/>
    <property type="match status" value="1"/>
</dbReference>
<feature type="transmembrane region" description="Helical" evidence="6">
    <location>
        <begin position="291"/>
        <end position="315"/>
    </location>
</feature>
<feature type="transmembrane region" description="Helical" evidence="6">
    <location>
        <begin position="362"/>
        <end position="382"/>
    </location>
</feature>
<dbReference type="GO" id="GO:0005886">
    <property type="term" value="C:plasma membrane"/>
    <property type="evidence" value="ECO:0007669"/>
    <property type="project" value="UniProtKB-SubCell"/>
</dbReference>
<dbReference type="GO" id="GO:0022857">
    <property type="term" value="F:transmembrane transporter activity"/>
    <property type="evidence" value="ECO:0007669"/>
    <property type="project" value="InterPro"/>
</dbReference>
<organism evidence="8 9">
    <name type="scientific">Quadrisphaera setariae</name>
    <dbReference type="NCBI Taxonomy" id="2593304"/>
    <lineage>
        <taxon>Bacteria</taxon>
        <taxon>Bacillati</taxon>
        <taxon>Actinomycetota</taxon>
        <taxon>Actinomycetes</taxon>
        <taxon>Kineosporiales</taxon>
        <taxon>Kineosporiaceae</taxon>
        <taxon>Quadrisphaera</taxon>
    </lineage>
</organism>
<evidence type="ECO:0000256" key="4">
    <source>
        <dbReference type="ARBA" id="ARBA00022989"/>
    </source>
</evidence>
<feature type="transmembrane region" description="Helical" evidence="6">
    <location>
        <begin position="20"/>
        <end position="42"/>
    </location>
</feature>
<protein>
    <submittedName>
        <fullName evidence="8">MFS transporter</fullName>
    </submittedName>
</protein>
<feature type="transmembrane region" description="Helical" evidence="6">
    <location>
        <begin position="233"/>
        <end position="258"/>
    </location>
</feature>
<evidence type="ECO:0000256" key="2">
    <source>
        <dbReference type="ARBA" id="ARBA00022475"/>
    </source>
</evidence>
<comment type="subcellular location">
    <subcellularLocation>
        <location evidence="1">Cell membrane</location>
        <topology evidence="1">Multi-pass membrane protein</topology>
    </subcellularLocation>
</comment>
<dbReference type="InterPro" id="IPR036259">
    <property type="entry name" value="MFS_trans_sf"/>
</dbReference>
<feature type="transmembrane region" description="Helical" evidence="6">
    <location>
        <begin position="54"/>
        <end position="75"/>
    </location>
</feature>
<dbReference type="SUPFAM" id="SSF103473">
    <property type="entry name" value="MFS general substrate transporter"/>
    <property type="match status" value="1"/>
</dbReference>
<keyword evidence="3 6" id="KW-0812">Transmembrane</keyword>
<evidence type="ECO:0000256" key="5">
    <source>
        <dbReference type="ARBA" id="ARBA00023136"/>
    </source>
</evidence>
<dbReference type="InterPro" id="IPR011701">
    <property type="entry name" value="MFS"/>
</dbReference>